<dbReference type="InterPro" id="IPR050199">
    <property type="entry name" value="IgHV"/>
</dbReference>
<evidence type="ECO:0000259" key="4">
    <source>
        <dbReference type="PROSITE" id="PS50835"/>
    </source>
</evidence>
<keyword evidence="3" id="KW-1280">Immunoglobulin</keyword>
<dbReference type="InterPro" id="IPR003599">
    <property type="entry name" value="Ig_sub"/>
</dbReference>
<organism evidence="5 6">
    <name type="scientific">Chrysemys picta bellii</name>
    <name type="common">Western painted turtle</name>
    <name type="synonym">Emys bellii</name>
    <dbReference type="NCBI Taxonomy" id="8478"/>
    <lineage>
        <taxon>Eukaryota</taxon>
        <taxon>Metazoa</taxon>
        <taxon>Chordata</taxon>
        <taxon>Craniata</taxon>
        <taxon>Vertebrata</taxon>
        <taxon>Euteleostomi</taxon>
        <taxon>Archelosauria</taxon>
        <taxon>Testudinata</taxon>
        <taxon>Testudines</taxon>
        <taxon>Cryptodira</taxon>
        <taxon>Durocryptodira</taxon>
        <taxon>Testudinoidea</taxon>
        <taxon>Emydidae</taxon>
        <taxon>Chrysemys</taxon>
    </lineage>
</organism>
<feature type="domain" description="Ig-like" evidence="4">
    <location>
        <begin position="1"/>
        <end position="92"/>
    </location>
</feature>
<reference evidence="5" key="1">
    <citation type="submission" date="2025-08" db="UniProtKB">
        <authorList>
            <consortium name="Ensembl"/>
        </authorList>
    </citation>
    <scope>IDENTIFICATION</scope>
</reference>
<keyword evidence="1" id="KW-0391">Immunity</keyword>
<accession>A0A8C3FHZ5</accession>
<dbReference type="InterPro" id="IPR013783">
    <property type="entry name" value="Ig-like_fold"/>
</dbReference>
<proteinExistence type="predicted"/>
<dbReference type="PANTHER" id="PTHR23266">
    <property type="entry name" value="IMMUNOGLOBULIN HEAVY CHAIN"/>
    <property type="match status" value="1"/>
</dbReference>
<name>A0A8C3FHZ5_CHRPI</name>
<dbReference type="GO" id="GO:0019814">
    <property type="term" value="C:immunoglobulin complex"/>
    <property type="evidence" value="ECO:0007669"/>
    <property type="project" value="UniProtKB-KW"/>
</dbReference>
<dbReference type="InterPro" id="IPR036179">
    <property type="entry name" value="Ig-like_dom_sf"/>
</dbReference>
<evidence type="ECO:0000313" key="6">
    <source>
        <dbReference type="Proteomes" id="UP000694380"/>
    </source>
</evidence>
<dbReference type="Proteomes" id="UP000694380">
    <property type="component" value="Unplaced"/>
</dbReference>
<sequence>MCSVVESGPGVVKPREILTLTCAVSGFSVSSSGYIWDWIRQPPRKGLEWMGYVYPQAGTTGSARLSRAESPSLTFSLQLRSLTAADTATYYCARNTHSDTEQSRDWHKRGKRFLNSSGRPQQNVPNFSGHVFPSFPIPIGAGRGSVPFLPSVGCRLCPVSSPHSPCSDKAQKMPSSLLCPYSCFSAPGSSDQPFSPSSCCSFPIR</sequence>
<keyword evidence="6" id="KW-1185">Reference proteome</keyword>
<evidence type="ECO:0000256" key="2">
    <source>
        <dbReference type="ARBA" id="ARBA00023130"/>
    </source>
</evidence>
<dbReference type="Pfam" id="PF07686">
    <property type="entry name" value="V-set"/>
    <property type="match status" value="1"/>
</dbReference>
<dbReference type="SMART" id="SM00409">
    <property type="entry name" value="IG"/>
    <property type="match status" value="1"/>
</dbReference>
<dbReference type="SUPFAM" id="SSF48726">
    <property type="entry name" value="Immunoglobulin"/>
    <property type="match status" value="1"/>
</dbReference>
<dbReference type="PROSITE" id="PS50835">
    <property type="entry name" value="IG_LIKE"/>
    <property type="match status" value="1"/>
</dbReference>
<dbReference type="InterPro" id="IPR013106">
    <property type="entry name" value="Ig_V-set"/>
</dbReference>
<evidence type="ECO:0000256" key="1">
    <source>
        <dbReference type="ARBA" id="ARBA00022859"/>
    </source>
</evidence>
<dbReference type="InterPro" id="IPR007110">
    <property type="entry name" value="Ig-like_dom"/>
</dbReference>
<evidence type="ECO:0000256" key="3">
    <source>
        <dbReference type="ARBA" id="ARBA00043265"/>
    </source>
</evidence>
<dbReference type="GeneTree" id="ENSGT01030000234536"/>
<dbReference type="GO" id="GO:0002250">
    <property type="term" value="P:adaptive immune response"/>
    <property type="evidence" value="ECO:0007669"/>
    <property type="project" value="UniProtKB-KW"/>
</dbReference>
<keyword evidence="2" id="KW-1064">Adaptive immunity</keyword>
<protein>
    <recommendedName>
        <fullName evidence="4">Ig-like domain-containing protein</fullName>
    </recommendedName>
</protein>
<evidence type="ECO:0000313" key="5">
    <source>
        <dbReference type="Ensembl" id="ENSCPBP00000007640.1"/>
    </source>
</evidence>
<dbReference type="Ensembl" id="ENSCPBT00000009216.1">
    <property type="protein sequence ID" value="ENSCPBP00000007640.1"/>
    <property type="gene ID" value="ENSCPBG00000006019.1"/>
</dbReference>
<dbReference type="SMART" id="SM00406">
    <property type="entry name" value="IGv"/>
    <property type="match status" value="1"/>
</dbReference>
<dbReference type="AlphaFoldDB" id="A0A8C3FHZ5"/>
<dbReference type="Gene3D" id="2.60.40.10">
    <property type="entry name" value="Immunoglobulins"/>
    <property type="match status" value="1"/>
</dbReference>
<reference evidence="5" key="2">
    <citation type="submission" date="2025-09" db="UniProtKB">
        <authorList>
            <consortium name="Ensembl"/>
        </authorList>
    </citation>
    <scope>IDENTIFICATION</scope>
</reference>
<dbReference type="GO" id="GO:0005576">
    <property type="term" value="C:extracellular region"/>
    <property type="evidence" value="ECO:0007669"/>
    <property type="project" value="UniProtKB-ARBA"/>
</dbReference>